<accession>A0A1I2GUS7</accession>
<proteinExistence type="predicted"/>
<evidence type="ECO:0000313" key="2">
    <source>
        <dbReference type="EMBL" id="SFF21405.1"/>
    </source>
</evidence>
<keyword evidence="1" id="KW-1133">Transmembrane helix</keyword>
<dbReference type="Proteomes" id="UP000199477">
    <property type="component" value="Unassembled WGS sequence"/>
</dbReference>
<sequence>MDQYCLVLTGRLLPGHDPASAHARMAEAFGMQDADFRQRVFERAPLLIRRGLELAAAQAQAAQLEGMGVEARPEPDQAALVWLLRAGQTRGPLPEAALDRYAEPGDQWCHDGGQQWFAWSPAASGEPLPPPLPTDASAAVPPPIPASTTPERPRGTLGWAIAATVFAALSLYWHVLAPFAVLAALAVLLWIVRRPGAPGRGWAIAALLVGAAGVTVWMHQPIEPAAPAAAQAYVPRPLQPLEFEDDDDDGAQIVTSANAGQCAAAAPSPRGDEDRFLLTGGQRLLTGRAQRKGDTYVAEAAASFDRACHPASLQLYVFRSGVFIGTALEDAAGAAEEKLADFQLADEQHLSITLVPCKAQGADCGTPDKKQAELLHQGGGWIVRQVALAKP</sequence>
<gene>
    <name evidence="2" type="ORF">SAMN02799615_02761</name>
</gene>
<feature type="transmembrane region" description="Helical" evidence="1">
    <location>
        <begin position="171"/>
        <end position="192"/>
    </location>
</feature>
<dbReference type="RefSeq" id="WP_026633870.1">
    <property type="nucleotide sequence ID" value="NZ_FONH01000010.1"/>
</dbReference>
<dbReference type="STRING" id="500610.SAMN02799615_02761"/>
<keyword evidence="3" id="KW-1185">Reference proteome</keyword>
<reference evidence="3" key="1">
    <citation type="submission" date="2016-10" db="EMBL/GenBank/DDBJ databases">
        <authorList>
            <person name="Varghese N."/>
            <person name="Submissions S."/>
        </authorList>
    </citation>
    <scope>NUCLEOTIDE SEQUENCE [LARGE SCALE GENOMIC DNA]</scope>
    <source>
        <strain evidence="3">UNC178MFTsu3.1</strain>
    </source>
</reference>
<protein>
    <submittedName>
        <fullName evidence="2">Uncharacterized protein</fullName>
    </submittedName>
</protein>
<dbReference type="EMBL" id="FONH01000010">
    <property type="protein sequence ID" value="SFF21405.1"/>
    <property type="molecule type" value="Genomic_DNA"/>
</dbReference>
<evidence type="ECO:0000256" key="1">
    <source>
        <dbReference type="SAM" id="Phobius"/>
    </source>
</evidence>
<dbReference type="AlphaFoldDB" id="A0A1I2GUS7"/>
<keyword evidence="1" id="KW-0472">Membrane</keyword>
<organism evidence="2 3">
    <name type="scientific">Dyella marensis</name>
    <dbReference type="NCBI Taxonomy" id="500610"/>
    <lineage>
        <taxon>Bacteria</taxon>
        <taxon>Pseudomonadati</taxon>
        <taxon>Pseudomonadota</taxon>
        <taxon>Gammaproteobacteria</taxon>
        <taxon>Lysobacterales</taxon>
        <taxon>Rhodanobacteraceae</taxon>
        <taxon>Dyella</taxon>
    </lineage>
</organism>
<name>A0A1I2GUS7_9GAMM</name>
<evidence type="ECO:0000313" key="3">
    <source>
        <dbReference type="Proteomes" id="UP000199477"/>
    </source>
</evidence>
<keyword evidence="1" id="KW-0812">Transmembrane</keyword>
<feature type="transmembrane region" description="Helical" evidence="1">
    <location>
        <begin position="199"/>
        <end position="218"/>
    </location>
</feature>